<feature type="transmembrane region" description="Helical" evidence="1">
    <location>
        <begin position="44"/>
        <end position="65"/>
    </location>
</feature>
<feature type="transmembrane region" description="Helical" evidence="1">
    <location>
        <begin position="193"/>
        <end position="213"/>
    </location>
</feature>
<feature type="transmembrane region" description="Helical" evidence="1">
    <location>
        <begin position="92"/>
        <end position="110"/>
    </location>
</feature>
<evidence type="ECO:0000313" key="3">
    <source>
        <dbReference type="Proteomes" id="UP000449710"/>
    </source>
</evidence>
<reference evidence="2 3" key="1">
    <citation type="submission" date="2019-04" db="EMBL/GenBank/DDBJ databases">
        <title>Isachenkonia alkalipeptolytica gen. nov. sp. nov. a new anaerobic, alkiliphilic organothrophic bacterium capable to reduce synthesized ferrihydrite isolated from a soda lake.</title>
        <authorList>
            <person name="Toshchakov S.V."/>
            <person name="Zavarzina D.G."/>
            <person name="Zhilina T.N."/>
            <person name="Kostrikina N.A."/>
            <person name="Kublanov I.V."/>
        </authorList>
    </citation>
    <scope>NUCLEOTIDE SEQUENCE [LARGE SCALE GENOMIC DNA]</scope>
    <source>
        <strain evidence="2 3">Z-1701</strain>
    </source>
</reference>
<keyword evidence="3" id="KW-1185">Reference proteome</keyword>
<name>A0AA43XL71_9CLOT</name>
<gene>
    <name evidence="2" type="ORF">ISALK_10195</name>
</gene>
<keyword evidence="1" id="KW-0472">Membrane</keyword>
<proteinExistence type="predicted"/>
<organism evidence="2 3">
    <name type="scientific">Isachenkonia alkalipeptolytica</name>
    <dbReference type="NCBI Taxonomy" id="2565777"/>
    <lineage>
        <taxon>Bacteria</taxon>
        <taxon>Bacillati</taxon>
        <taxon>Bacillota</taxon>
        <taxon>Clostridia</taxon>
        <taxon>Eubacteriales</taxon>
        <taxon>Clostridiaceae</taxon>
        <taxon>Isachenkonia</taxon>
    </lineage>
</organism>
<feature type="transmembrane region" description="Helical" evidence="1">
    <location>
        <begin position="122"/>
        <end position="140"/>
    </location>
</feature>
<dbReference type="AlphaFoldDB" id="A0AA43XL71"/>
<accession>A0AA43XL71</accession>
<comment type="caution">
    <text evidence="2">The sequence shown here is derived from an EMBL/GenBank/DDBJ whole genome shotgun (WGS) entry which is preliminary data.</text>
</comment>
<evidence type="ECO:0000313" key="2">
    <source>
        <dbReference type="EMBL" id="NBG88870.1"/>
    </source>
</evidence>
<evidence type="ECO:0000256" key="1">
    <source>
        <dbReference type="SAM" id="Phobius"/>
    </source>
</evidence>
<keyword evidence="1" id="KW-0812">Transmembrane</keyword>
<dbReference type="EMBL" id="SUMG01000013">
    <property type="protein sequence ID" value="NBG88870.1"/>
    <property type="molecule type" value="Genomic_DNA"/>
</dbReference>
<feature type="transmembrane region" description="Helical" evidence="1">
    <location>
        <begin position="246"/>
        <end position="263"/>
    </location>
</feature>
<sequence>MNNKATEQNNGKNNGKEQPTMMRKALSFFTDFFTTFQLSVHKKALGIIAMGLAFLSIFWAGMYLIDFQNIFGISSDRGFWWHAFRNRGPVEIGQWAVMSLVVVTSGRIAGIYEERKDRSGKILWLLIAATFAMMIIEDAGDPRHIQGRYFVHFWDMNRNLVEAGFFGVMIFPIIFGFLRYWNKAFRFVETRMYLILGGLFYATAAGTSLFRWINNFYQRVGNRISDLFFGGSIPGFFLMDFVFEESLELMAGAIFLAGAYLYLEHLNSLKDT</sequence>
<protein>
    <submittedName>
        <fullName evidence="2">Uncharacterized protein</fullName>
    </submittedName>
</protein>
<dbReference type="Proteomes" id="UP000449710">
    <property type="component" value="Unassembled WGS sequence"/>
</dbReference>
<feature type="transmembrane region" description="Helical" evidence="1">
    <location>
        <begin position="160"/>
        <end position="181"/>
    </location>
</feature>
<dbReference type="RefSeq" id="WP_160721952.1">
    <property type="nucleotide sequence ID" value="NZ_SUMG01000013.1"/>
</dbReference>
<keyword evidence="1" id="KW-1133">Transmembrane helix</keyword>